<keyword evidence="2" id="KW-0378">Hydrolase</keyword>
<accession>A0A545SN07</accession>
<dbReference type="InterPro" id="IPR000073">
    <property type="entry name" value="AB_hydrolase_1"/>
</dbReference>
<proteinExistence type="predicted"/>
<dbReference type="RefSeq" id="WP_142854376.1">
    <property type="nucleotide sequence ID" value="NZ_FXWW01000008.1"/>
</dbReference>
<dbReference type="Gene3D" id="3.40.50.1820">
    <property type="entry name" value="alpha/beta hydrolase"/>
    <property type="match status" value="1"/>
</dbReference>
<evidence type="ECO:0000313" key="3">
    <source>
        <dbReference type="Proteomes" id="UP000315816"/>
    </source>
</evidence>
<dbReference type="Proteomes" id="UP000315816">
    <property type="component" value="Unassembled WGS sequence"/>
</dbReference>
<dbReference type="GO" id="GO:0016787">
    <property type="term" value="F:hydrolase activity"/>
    <property type="evidence" value="ECO:0007669"/>
    <property type="project" value="UniProtKB-KW"/>
</dbReference>
<protein>
    <submittedName>
        <fullName evidence="2">Alpha/beta fold hydrolase</fullName>
    </submittedName>
</protein>
<sequence length="274" mass="30189">MTQTVTIDGPAPLTGTYFPADTPRAFAVLNGATGVPHRFYRHFAAWLAEDQGISCLTYDYRDFGASARRPMRDVTATMLDWGLHDTQAARDWLEARAEGLPLWLMGHSLGGLMLARQERTKDVARVITVCTGPVHTTDHPWPFQATVRALWFAVGPLSTATFGYVPKQASGLGSDIPGPVFKQWKRWCTTHGYPAKDPLIPEATEAAFSCPVRTVSLSDDTSVPPIAVERMTELYPGTDTEHLALTPQQFGLTKVGHIDAFRRENAKLWPAIIA</sequence>
<dbReference type="EMBL" id="VICH01000010">
    <property type="protein sequence ID" value="TQV66344.1"/>
    <property type="molecule type" value="Genomic_DNA"/>
</dbReference>
<dbReference type="InterPro" id="IPR029058">
    <property type="entry name" value="AB_hydrolase_fold"/>
</dbReference>
<dbReference type="SUPFAM" id="SSF53474">
    <property type="entry name" value="alpha/beta-Hydrolases"/>
    <property type="match status" value="1"/>
</dbReference>
<keyword evidence="3" id="KW-1185">Reference proteome</keyword>
<dbReference type="AlphaFoldDB" id="A0A545SN07"/>
<dbReference type="OrthoDB" id="9785076at2"/>
<dbReference type="PIRSF" id="PIRSF037442">
    <property type="entry name" value="UCP037442_abhydr"/>
    <property type="match status" value="1"/>
</dbReference>
<feature type="domain" description="AB hydrolase-1" evidence="1">
    <location>
        <begin position="29"/>
        <end position="232"/>
    </location>
</feature>
<gene>
    <name evidence="2" type="ORF">FIL88_13345</name>
</gene>
<name>A0A545SN07_9RHOB</name>
<evidence type="ECO:0000313" key="2">
    <source>
        <dbReference type="EMBL" id="TQV66344.1"/>
    </source>
</evidence>
<dbReference type="InterPro" id="IPR017208">
    <property type="entry name" value="UCP037442_abhydr"/>
</dbReference>
<organism evidence="2 3">
    <name type="scientific">Aliiroseovarius halocynthiae</name>
    <dbReference type="NCBI Taxonomy" id="985055"/>
    <lineage>
        <taxon>Bacteria</taxon>
        <taxon>Pseudomonadati</taxon>
        <taxon>Pseudomonadota</taxon>
        <taxon>Alphaproteobacteria</taxon>
        <taxon>Rhodobacterales</taxon>
        <taxon>Paracoccaceae</taxon>
        <taxon>Aliiroseovarius</taxon>
    </lineage>
</organism>
<comment type="caution">
    <text evidence="2">The sequence shown here is derived from an EMBL/GenBank/DDBJ whole genome shotgun (WGS) entry which is preliminary data.</text>
</comment>
<reference evidence="2 3" key="1">
    <citation type="submission" date="2019-06" db="EMBL/GenBank/DDBJ databases">
        <title>A novel species of marine bacteria.</title>
        <authorList>
            <person name="Wang Y."/>
        </authorList>
    </citation>
    <scope>NUCLEOTIDE SEQUENCE [LARGE SCALE GENOMIC DNA]</scope>
    <source>
        <strain evidence="2 3">MA1-10</strain>
    </source>
</reference>
<evidence type="ECO:0000259" key="1">
    <source>
        <dbReference type="Pfam" id="PF12697"/>
    </source>
</evidence>
<dbReference type="Pfam" id="PF12697">
    <property type="entry name" value="Abhydrolase_6"/>
    <property type="match status" value="1"/>
</dbReference>